<dbReference type="AlphaFoldDB" id="A0A964WT86"/>
<dbReference type="EMBL" id="SPKJ01000020">
    <property type="protein sequence ID" value="MYZ47748.1"/>
    <property type="molecule type" value="Genomic_DNA"/>
</dbReference>
<dbReference type="Pfam" id="PF05050">
    <property type="entry name" value="Methyltransf_21"/>
    <property type="match status" value="1"/>
</dbReference>
<keyword evidence="4" id="KW-1185">Reference proteome</keyword>
<dbReference type="Gene3D" id="3.40.50.150">
    <property type="entry name" value="Vaccinia Virus protein VP39"/>
    <property type="match status" value="1"/>
</dbReference>
<name>A0A964WT86_9HYPH</name>
<organism evidence="3 4">
    <name type="scientific">Propylenella binzhouense</name>
    <dbReference type="NCBI Taxonomy" id="2555902"/>
    <lineage>
        <taxon>Bacteria</taxon>
        <taxon>Pseudomonadati</taxon>
        <taxon>Pseudomonadota</taxon>
        <taxon>Alphaproteobacteria</taxon>
        <taxon>Hyphomicrobiales</taxon>
        <taxon>Propylenellaceae</taxon>
        <taxon>Propylenella</taxon>
    </lineage>
</organism>
<evidence type="ECO:0000259" key="2">
    <source>
        <dbReference type="Pfam" id="PF05050"/>
    </source>
</evidence>
<evidence type="ECO:0000256" key="1">
    <source>
        <dbReference type="SAM" id="MobiDB-lite"/>
    </source>
</evidence>
<evidence type="ECO:0000313" key="4">
    <source>
        <dbReference type="Proteomes" id="UP000773614"/>
    </source>
</evidence>
<comment type="caution">
    <text evidence="3">The sequence shown here is derived from an EMBL/GenBank/DDBJ whole genome shotgun (WGS) entry which is preliminary data.</text>
</comment>
<sequence length="265" mass="29505">MNRLVFDVGMFDGGDTAQYLRDGYDVVAVEANPEMVGDARVLFANEIANGRLKIVNAAIAEEGGEREFWICDSLGEWSSFDRSIASRGGAEHHAITVPCRTFGSLIAEFGVPYYAKIDIEGHDRICLQQLTPATAPQFISVEMEHGSGDVDLRLMKALGYTKFKIVCQALDWIDYNPATGILFERYFGGRTGRAVRKLRRIMKHAGLNPRADKYGQGTSGPPGPDTAGTWRSFETVLKQWTRLHETDKRKGAEGLGWWFDIHATK</sequence>
<keyword evidence="3" id="KW-0808">Transferase</keyword>
<dbReference type="InterPro" id="IPR006342">
    <property type="entry name" value="FkbM_mtfrase"/>
</dbReference>
<reference evidence="3" key="1">
    <citation type="submission" date="2019-03" db="EMBL/GenBank/DDBJ databases">
        <title>Afifella sp. nov., isolated from activated sludge.</title>
        <authorList>
            <person name="Li Q."/>
            <person name="Liu Y."/>
        </authorList>
    </citation>
    <scope>NUCLEOTIDE SEQUENCE</scope>
    <source>
        <strain evidence="3">L72</strain>
    </source>
</reference>
<dbReference type="OrthoDB" id="9814604at2"/>
<feature type="region of interest" description="Disordered" evidence="1">
    <location>
        <begin position="209"/>
        <end position="228"/>
    </location>
</feature>
<dbReference type="RefSeq" id="WP_161140096.1">
    <property type="nucleotide sequence ID" value="NZ_SPKJ01000020.1"/>
</dbReference>
<dbReference type="InterPro" id="IPR029063">
    <property type="entry name" value="SAM-dependent_MTases_sf"/>
</dbReference>
<keyword evidence="3" id="KW-0489">Methyltransferase</keyword>
<protein>
    <submittedName>
        <fullName evidence="3">FkbM family methyltransferase</fullName>
    </submittedName>
</protein>
<feature type="domain" description="Methyltransferase FkbM" evidence="2">
    <location>
        <begin position="7"/>
        <end position="160"/>
    </location>
</feature>
<dbReference type="Proteomes" id="UP000773614">
    <property type="component" value="Unassembled WGS sequence"/>
</dbReference>
<gene>
    <name evidence="3" type="ORF">E4O86_08485</name>
</gene>
<dbReference type="GO" id="GO:0008168">
    <property type="term" value="F:methyltransferase activity"/>
    <property type="evidence" value="ECO:0007669"/>
    <property type="project" value="UniProtKB-KW"/>
</dbReference>
<dbReference type="SUPFAM" id="SSF53335">
    <property type="entry name" value="S-adenosyl-L-methionine-dependent methyltransferases"/>
    <property type="match status" value="1"/>
</dbReference>
<accession>A0A964WT86</accession>
<dbReference type="NCBIfam" id="TIGR01444">
    <property type="entry name" value="fkbM_fam"/>
    <property type="match status" value="1"/>
</dbReference>
<proteinExistence type="predicted"/>
<evidence type="ECO:0000313" key="3">
    <source>
        <dbReference type="EMBL" id="MYZ47748.1"/>
    </source>
</evidence>
<dbReference type="GO" id="GO:0032259">
    <property type="term" value="P:methylation"/>
    <property type="evidence" value="ECO:0007669"/>
    <property type="project" value="UniProtKB-KW"/>
</dbReference>